<dbReference type="KEGG" id="bpg:Bathy19g00470"/>
<feature type="region of interest" description="Disordered" evidence="1">
    <location>
        <begin position="67"/>
        <end position="112"/>
    </location>
</feature>
<accession>K8ES30</accession>
<keyword evidence="3" id="KW-1185">Reference proteome</keyword>
<dbReference type="RefSeq" id="XP_007508045.1">
    <property type="nucleotide sequence ID" value="XM_007507983.1"/>
</dbReference>
<evidence type="ECO:0000313" key="3">
    <source>
        <dbReference type="Proteomes" id="UP000198341"/>
    </source>
</evidence>
<dbReference type="AlphaFoldDB" id="K8ES30"/>
<reference evidence="2 3" key="1">
    <citation type="submission" date="2011-10" db="EMBL/GenBank/DDBJ databases">
        <authorList>
            <person name="Genoscope - CEA"/>
        </authorList>
    </citation>
    <scope>NUCLEOTIDE SEQUENCE [LARGE SCALE GENOMIC DNA]</scope>
    <source>
        <strain evidence="2 3">RCC 1105</strain>
    </source>
</reference>
<evidence type="ECO:0000313" key="2">
    <source>
        <dbReference type="EMBL" id="CCO20764.1"/>
    </source>
</evidence>
<dbReference type="EMBL" id="FO082260">
    <property type="protein sequence ID" value="CCO20764.1"/>
    <property type="molecule type" value="Genomic_DNA"/>
</dbReference>
<dbReference type="Proteomes" id="UP000198341">
    <property type="component" value="Chromosome 19"/>
</dbReference>
<feature type="compositionally biased region" description="Basic and acidic residues" evidence="1">
    <location>
        <begin position="69"/>
        <end position="86"/>
    </location>
</feature>
<gene>
    <name evidence="2" type="ordered locus">Bathy19g00470</name>
</gene>
<proteinExistence type="predicted"/>
<dbReference type="GeneID" id="19010691"/>
<sequence length="268" mass="30621">MQKLLVRTRALGKQVSSLSLRLNAFEKFFEDTITTRFEETNGFIFEVLTALSDAPRCVHPFLSTQPQRGVEKNKREEIREGERAPEEISAASDSAEQKKQISTKPKKMSSKEKASMGLCFREAVTLDDFLDGYNTQVNLPPSTTGKRSRESSATHFLTSRRCLAIKLANTSASSNWRWKKRSWFLTSRRASEQASKNGGSQSPQLSFLLQKKDHLQTLQTFLHRIGPFVSILARSSAPTHTQLQKLLRFEHPVLRRIFEKFIFIEKRG</sequence>
<name>K8ES30_9CHLO</name>
<evidence type="ECO:0000256" key="1">
    <source>
        <dbReference type="SAM" id="MobiDB-lite"/>
    </source>
</evidence>
<protein>
    <submittedName>
        <fullName evidence="2">Uncharacterized protein</fullName>
    </submittedName>
</protein>
<organism evidence="2 3">
    <name type="scientific">Bathycoccus prasinos</name>
    <dbReference type="NCBI Taxonomy" id="41875"/>
    <lineage>
        <taxon>Eukaryota</taxon>
        <taxon>Viridiplantae</taxon>
        <taxon>Chlorophyta</taxon>
        <taxon>Mamiellophyceae</taxon>
        <taxon>Mamiellales</taxon>
        <taxon>Bathycoccaceae</taxon>
        <taxon>Bathycoccus</taxon>
    </lineage>
</organism>